<keyword evidence="3" id="KW-1003">Cell membrane</keyword>
<evidence type="ECO:0000259" key="12">
    <source>
        <dbReference type="PROSITE" id="PS50929"/>
    </source>
</evidence>
<dbReference type="SUPFAM" id="SSF52540">
    <property type="entry name" value="P-loop containing nucleoside triphosphate hydrolases"/>
    <property type="match status" value="1"/>
</dbReference>
<evidence type="ECO:0000256" key="6">
    <source>
        <dbReference type="ARBA" id="ARBA00022840"/>
    </source>
</evidence>
<keyword evidence="8 10" id="KW-0472">Membrane</keyword>
<dbReference type="PROSITE" id="PS50893">
    <property type="entry name" value="ABC_TRANSPORTER_2"/>
    <property type="match status" value="1"/>
</dbReference>
<dbReference type="InterPro" id="IPR027417">
    <property type="entry name" value="P-loop_NTPase"/>
</dbReference>
<dbReference type="Gene3D" id="3.40.50.300">
    <property type="entry name" value="P-loop containing nucleotide triphosphate hydrolases"/>
    <property type="match status" value="1"/>
</dbReference>
<evidence type="ECO:0000256" key="10">
    <source>
        <dbReference type="SAM" id="Phobius"/>
    </source>
</evidence>
<dbReference type="Pfam" id="PF00664">
    <property type="entry name" value="ABC_membrane"/>
    <property type="match status" value="1"/>
</dbReference>
<evidence type="ECO:0000256" key="8">
    <source>
        <dbReference type="ARBA" id="ARBA00023136"/>
    </source>
</evidence>
<dbReference type="PROSITE" id="PS00211">
    <property type="entry name" value="ABC_TRANSPORTER_1"/>
    <property type="match status" value="1"/>
</dbReference>
<dbReference type="GO" id="GO:0005886">
    <property type="term" value="C:plasma membrane"/>
    <property type="evidence" value="ECO:0007669"/>
    <property type="project" value="UniProtKB-SubCell"/>
</dbReference>
<keyword evidence="6 13" id="KW-0067">ATP-binding</keyword>
<dbReference type="PANTHER" id="PTHR24221:SF654">
    <property type="entry name" value="ATP-BINDING CASSETTE SUB-FAMILY B MEMBER 6"/>
    <property type="match status" value="1"/>
</dbReference>
<dbReference type="SMART" id="SM00382">
    <property type="entry name" value="AAA"/>
    <property type="match status" value="1"/>
</dbReference>
<gene>
    <name evidence="13" type="ORF">GH723_01795</name>
</gene>
<keyword evidence="4 10" id="KW-0812">Transmembrane</keyword>
<evidence type="ECO:0000259" key="11">
    <source>
        <dbReference type="PROSITE" id="PS50893"/>
    </source>
</evidence>
<evidence type="ECO:0000256" key="2">
    <source>
        <dbReference type="ARBA" id="ARBA00022448"/>
    </source>
</evidence>
<dbReference type="SUPFAM" id="SSF90123">
    <property type="entry name" value="ABC transporter transmembrane region"/>
    <property type="match status" value="1"/>
</dbReference>
<evidence type="ECO:0000256" key="1">
    <source>
        <dbReference type="ARBA" id="ARBA00004429"/>
    </source>
</evidence>
<dbReference type="InterPro" id="IPR003439">
    <property type="entry name" value="ABC_transporter-like_ATP-bd"/>
</dbReference>
<feature type="transmembrane region" description="Helical" evidence="10">
    <location>
        <begin position="35"/>
        <end position="58"/>
    </location>
</feature>
<feature type="transmembrane region" description="Helical" evidence="10">
    <location>
        <begin position="78"/>
        <end position="98"/>
    </location>
</feature>
<keyword evidence="2" id="KW-0813">Transport</keyword>
<dbReference type="InterPro" id="IPR017871">
    <property type="entry name" value="ABC_transporter-like_CS"/>
</dbReference>
<dbReference type="Proteomes" id="UP000334019">
    <property type="component" value="Chromosome"/>
</dbReference>
<evidence type="ECO:0000256" key="4">
    <source>
        <dbReference type="ARBA" id="ARBA00022692"/>
    </source>
</evidence>
<accession>A0A5Q2RIV8</accession>
<dbReference type="Pfam" id="PF00005">
    <property type="entry name" value="ABC_tran"/>
    <property type="match status" value="1"/>
</dbReference>
<dbReference type="GO" id="GO:0016887">
    <property type="term" value="F:ATP hydrolysis activity"/>
    <property type="evidence" value="ECO:0007669"/>
    <property type="project" value="InterPro"/>
</dbReference>
<organism evidence="13 14">
    <name type="scientific">Actinomarinicola tropica</name>
    <dbReference type="NCBI Taxonomy" id="2789776"/>
    <lineage>
        <taxon>Bacteria</taxon>
        <taxon>Bacillati</taxon>
        <taxon>Actinomycetota</taxon>
        <taxon>Acidimicrobiia</taxon>
        <taxon>Acidimicrobiales</taxon>
        <taxon>Iamiaceae</taxon>
        <taxon>Actinomarinicola</taxon>
    </lineage>
</organism>
<dbReference type="Gene3D" id="1.20.1560.10">
    <property type="entry name" value="ABC transporter type 1, transmembrane domain"/>
    <property type="match status" value="1"/>
</dbReference>
<dbReference type="InterPro" id="IPR003593">
    <property type="entry name" value="AAA+_ATPase"/>
</dbReference>
<dbReference type="RefSeq" id="WP_153758043.1">
    <property type="nucleotide sequence ID" value="NZ_CP045851.1"/>
</dbReference>
<evidence type="ECO:0000313" key="14">
    <source>
        <dbReference type="Proteomes" id="UP000334019"/>
    </source>
</evidence>
<dbReference type="EMBL" id="CP045851">
    <property type="protein sequence ID" value="QGG93937.1"/>
    <property type="molecule type" value="Genomic_DNA"/>
</dbReference>
<keyword evidence="5" id="KW-0547">Nucleotide-binding</keyword>
<feature type="domain" description="ABC transporter" evidence="11">
    <location>
        <begin position="362"/>
        <end position="595"/>
    </location>
</feature>
<dbReference type="InterPro" id="IPR039421">
    <property type="entry name" value="Type_1_exporter"/>
</dbReference>
<dbReference type="PROSITE" id="PS50929">
    <property type="entry name" value="ABC_TM1F"/>
    <property type="match status" value="1"/>
</dbReference>
<evidence type="ECO:0000256" key="9">
    <source>
        <dbReference type="ARBA" id="ARBA00023455"/>
    </source>
</evidence>
<keyword evidence="14" id="KW-1185">Reference proteome</keyword>
<protein>
    <submittedName>
        <fullName evidence="13">ATP-binding cassette domain-containing protein</fullName>
    </submittedName>
</protein>
<dbReference type="GO" id="GO:0005524">
    <property type="term" value="F:ATP binding"/>
    <property type="evidence" value="ECO:0007669"/>
    <property type="project" value="UniProtKB-KW"/>
</dbReference>
<evidence type="ECO:0000256" key="3">
    <source>
        <dbReference type="ARBA" id="ARBA00022475"/>
    </source>
</evidence>
<dbReference type="FunFam" id="3.40.50.300:FF:000221">
    <property type="entry name" value="Multidrug ABC transporter ATP-binding protein"/>
    <property type="match status" value="1"/>
</dbReference>
<proteinExistence type="inferred from homology"/>
<dbReference type="InterPro" id="IPR036640">
    <property type="entry name" value="ABC1_TM_sf"/>
</dbReference>
<evidence type="ECO:0000256" key="5">
    <source>
        <dbReference type="ARBA" id="ARBA00022741"/>
    </source>
</evidence>
<reference evidence="13 14" key="1">
    <citation type="submission" date="2019-11" db="EMBL/GenBank/DDBJ databases">
        <authorList>
            <person name="He Y."/>
        </authorList>
    </citation>
    <scope>NUCLEOTIDE SEQUENCE [LARGE SCALE GENOMIC DNA]</scope>
    <source>
        <strain evidence="13 14">SCSIO 58843</strain>
    </source>
</reference>
<dbReference type="AlphaFoldDB" id="A0A5Q2RIV8"/>
<dbReference type="InterPro" id="IPR011527">
    <property type="entry name" value="ABC1_TM_dom"/>
</dbReference>
<dbReference type="PANTHER" id="PTHR24221">
    <property type="entry name" value="ATP-BINDING CASSETTE SUB-FAMILY B"/>
    <property type="match status" value="1"/>
</dbReference>
<keyword evidence="7 10" id="KW-1133">Transmembrane helix</keyword>
<evidence type="ECO:0000313" key="13">
    <source>
        <dbReference type="EMBL" id="QGG93937.1"/>
    </source>
</evidence>
<dbReference type="GO" id="GO:0034040">
    <property type="term" value="F:ATPase-coupled lipid transmembrane transporter activity"/>
    <property type="evidence" value="ECO:0007669"/>
    <property type="project" value="TreeGrafter"/>
</dbReference>
<sequence>MTATAPDTPLVPTRSVLRRGARVLSGYIRMHPGPFAIAVIGAAVFSGALVGGTAVLGWVTDDVIVPAIEAGELELATAVGAAAAIIGLTLVRAVGVVFRRYFGAMAANRTAASLRRDVTDTYLDVPLSYHLSAPTGELLAHADADVEATTDAMFPLPFSTGIITLILFSVIALALVDPIVMAVGVLVFPLLAVVNKLYTARVEVPAAMVQHHVGEVANVAHESFDGALVVKTLGREDAEVARMADASDRLLASRLQVGRLRAAFEPTMDALPNIGTVALILVGAWRLSEGAVSTGDLVTATALFGILAFPMRVVGFFLEEVPRSVVSAERIQKVLDVRPGLVAATGAAHAGGAVIDDAPLPVAAEHVAFTYPATSQPVLDDVTFEMAAGEVVALVGPTGSGKSTLCQVLVHLVEPTSGAVRVGGVDARDVDPDLLRARTAIVFQESFLFADSVRSNVALSTGASEEAVVEALRIAQADRFVSELPDGLDTVMGERGVSLSGGQRQRVALARALVRRPRFLVLDDATSAVDPVIEARILDGLRTALGTTTLIVAHRLSTIELADRVVHLDGGRVVAVGTHEELLSHPDYERLVRAYEDEVME</sequence>
<dbReference type="GO" id="GO:0140359">
    <property type="term" value="F:ABC-type transporter activity"/>
    <property type="evidence" value="ECO:0007669"/>
    <property type="project" value="InterPro"/>
</dbReference>
<comment type="similarity">
    <text evidence="9">Belongs to the ABC transporter superfamily. Siderophore-Fe(3+) uptake transporter (SIUT) (TC 3.A.1.21) family.</text>
</comment>
<comment type="subcellular location">
    <subcellularLocation>
        <location evidence="1">Cell inner membrane</location>
        <topology evidence="1">Multi-pass membrane protein</topology>
    </subcellularLocation>
</comment>
<name>A0A5Q2RIV8_9ACTN</name>
<evidence type="ECO:0000256" key="7">
    <source>
        <dbReference type="ARBA" id="ARBA00022989"/>
    </source>
</evidence>
<feature type="transmembrane region" description="Helical" evidence="10">
    <location>
        <begin position="154"/>
        <end position="173"/>
    </location>
</feature>
<feature type="domain" description="ABC transmembrane type-1" evidence="12">
    <location>
        <begin position="36"/>
        <end position="323"/>
    </location>
</feature>
<dbReference type="KEGG" id="atq:GH723_01795"/>